<keyword evidence="2" id="KW-0472">Membrane</keyword>
<keyword evidence="1" id="KW-0863">Zinc-finger</keyword>
<proteinExistence type="predicted"/>
<feature type="transmembrane region" description="Helical" evidence="2">
    <location>
        <begin position="23"/>
        <end position="50"/>
    </location>
</feature>
<keyword evidence="5" id="KW-1185">Reference proteome</keyword>
<gene>
    <name evidence="4" type="ORF">SHERM_19398</name>
</gene>
<dbReference type="InterPro" id="IPR013083">
    <property type="entry name" value="Znf_RING/FYVE/PHD"/>
</dbReference>
<keyword evidence="1" id="KW-0862">Zinc</keyword>
<reference evidence="4" key="1">
    <citation type="submission" date="2019-12" db="EMBL/GenBank/DDBJ databases">
        <authorList>
            <person name="Scholes J."/>
        </authorList>
    </citation>
    <scope>NUCLEOTIDE SEQUENCE</scope>
</reference>
<keyword evidence="2" id="KW-1133">Transmembrane helix</keyword>
<dbReference type="Proteomes" id="UP001153555">
    <property type="component" value="Unassembled WGS sequence"/>
</dbReference>
<dbReference type="CDD" id="cd16461">
    <property type="entry name" value="RING-H2_EL5-like"/>
    <property type="match status" value="1"/>
</dbReference>
<accession>A0A9N7N693</accession>
<dbReference type="PROSITE" id="PS50089">
    <property type="entry name" value="ZF_RING_2"/>
    <property type="match status" value="1"/>
</dbReference>
<evidence type="ECO:0000313" key="5">
    <source>
        <dbReference type="Proteomes" id="UP001153555"/>
    </source>
</evidence>
<dbReference type="OrthoDB" id="9984778at2759"/>
<dbReference type="Pfam" id="PF13639">
    <property type="entry name" value="zf-RING_2"/>
    <property type="match status" value="1"/>
</dbReference>
<dbReference type="SMART" id="SM00184">
    <property type="entry name" value="RING"/>
    <property type="match status" value="1"/>
</dbReference>
<dbReference type="PANTHER" id="PTHR45676:SF84">
    <property type="entry name" value="RING-TYPE DOMAIN-CONTAINING PROTEIN"/>
    <property type="match status" value="1"/>
</dbReference>
<keyword evidence="2" id="KW-0812">Transmembrane</keyword>
<evidence type="ECO:0000313" key="4">
    <source>
        <dbReference type="EMBL" id="CAA0821396.1"/>
    </source>
</evidence>
<dbReference type="InterPro" id="IPR001841">
    <property type="entry name" value="Znf_RING"/>
</dbReference>
<evidence type="ECO:0000256" key="1">
    <source>
        <dbReference type="PROSITE-ProRule" id="PRU00175"/>
    </source>
</evidence>
<dbReference type="EMBL" id="CACSLK010020742">
    <property type="protein sequence ID" value="CAA0821396.1"/>
    <property type="molecule type" value="Genomic_DNA"/>
</dbReference>
<dbReference type="AlphaFoldDB" id="A0A9N7N693"/>
<dbReference type="Gene3D" id="3.30.40.10">
    <property type="entry name" value="Zinc/RING finger domain, C3HC4 (zinc finger)"/>
    <property type="match status" value="1"/>
</dbReference>
<protein>
    <submittedName>
        <fullName evidence="4">RING-H2 finger protein ATL52</fullName>
    </submittedName>
</protein>
<name>A0A9N7N693_STRHE</name>
<evidence type="ECO:0000259" key="3">
    <source>
        <dbReference type="PROSITE" id="PS50089"/>
    </source>
</evidence>
<comment type="caution">
    <text evidence="4">The sequence shown here is derived from an EMBL/GenBank/DDBJ whole genome shotgun (WGS) entry which is preliminary data.</text>
</comment>
<dbReference type="PANTHER" id="PTHR45676">
    <property type="entry name" value="RING-H2 FINGER PROTEIN ATL51-RELATED"/>
    <property type="match status" value="1"/>
</dbReference>
<dbReference type="SUPFAM" id="SSF57850">
    <property type="entry name" value="RING/U-box"/>
    <property type="match status" value="1"/>
</dbReference>
<keyword evidence="1" id="KW-0479">Metal-binding</keyword>
<dbReference type="GO" id="GO:0008270">
    <property type="term" value="F:zinc ion binding"/>
    <property type="evidence" value="ECO:0007669"/>
    <property type="project" value="UniProtKB-KW"/>
</dbReference>
<dbReference type="GO" id="GO:0016567">
    <property type="term" value="P:protein ubiquitination"/>
    <property type="evidence" value="ECO:0007669"/>
    <property type="project" value="TreeGrafter"/>
</dbReference>
<evidence type="ECO:0000256" key="2">
    <source>
        <dbReference type="SAM" id="Phobius"/>
    </source>
</evidence>
<organism evidence="4 5">
    <name type="scientific">Striga hermonthica</name>
    <name type="common">Purple witchweed</name>
    <name type="synonym">Buchnera hermonthica</name>
    <dbReference type="NCBI Taxonomy" id="68872"/>
    <lineage>
        <taxon>Eukaryota</taxon>
        <taxon>Viridiplantae</taxon>
        <taxon>Streptophyta</taxon>
        <taxon>Embryophyta</taxon>
        <taxon>Tracheophyta</taxon>
        <taxon>Spermatophyta</taxon>
        <taxon>Magnoliopsida</taxon>
        <taxon>eudicotyledons</taxon>
        <taxon>Gunneridae</taxon>
        <taxon>Pentapetalae</taxon>
        <taxon>asterids</taxon>
        <taxon>lamiids</taxon>
        <taxon>Lamiales</taxon>
        <taxon>Orobanchaceae</taxon>
        <taxon>Buchnereae</taxon>
        <taxon>Striga</taxon>
    </lineage>
</organism>
<feature type="domain" description="RING-type" evidence="3">
    <location>
        <begin position="87"/>
        <end position="129"/>
    </location>
</feature>
<sequence>MGEQQPQPPTMGPPSQPRSTMPMLYYGLVVVGTAAVVLALYNLIIVRWCAQVANPRHRPRRPSHSYVLSSVSSFKYKREGAGDGPECVVCLSAFEEGEELRRLPKCNHSFHAPCIDMWLYTHMDCPLCRSQVEPEHPRQGLLPRPTV</sequence>